<evidence type="ECO:0000313" key="1">
    <source>
        <dbReference type="EMBL" id="KAJ9085618.1"/>
    </source>
</evidence>
<keyword evidence="2" id="KW-1185">Reference proteome</keyword>
<organism evidence="1 2">
    <name type="scientific">Entomophthora muscae</name>
    <dbReference type="NCBI Taxonomy" id="34485"/>
    <lineage>
        <taxon>Eukaryota</taxon>
        <taxon>Fungi</taxon>
        <taxon>Fungi incertae sedis</taxon>
        <taxon>Zoopagomycota</taxon>
        <taxon>Entomophthoromycotina</taxon>
        <taxon>Entomophthoromycetes</taxon>
        <taxon>Entomophthorales</taxon>
        <taxon>Entomophthoraceae</taxon>
        <taxon>Entomophthora</taxon>
    </lineage>
</organism>
<proteinExistence type="predicted"/>
<dbReference type="EMBL" id="QTSX02000753">
    <property type="protein sequence ID" value="KAJ9085618.1"/>
    <property type="molecule type" value="Genomic_DNA"/>
</dbReference>
<name>A0ACC2UFN4_9FUNG</name>
<protein>
    <submittedName>
        <fullName evidence="1">Uncharacterized protein</fullName>
    </submittedName>
</protein>
<comment type="caution">
    <text evidence="1">The sequence shown here is derived from an EMBL/GenBank/DDBJ whole genome shotgun (WGS) entry which is preliminary data.</text>
</comment>
<accession>A0ACC2UFN4</accession>
<dbReference type="Proteomes" id="UP001165960">
    <property type="component" value="Unassembled WGS sequence"/>
</dbReference>
<reference evidence="1" key="1">
    <citation type="submission" date="2022-04" db="EMBL/GenBank/DDBJ databases">
        <title>Genome of the entomopathogenic fungus Entomophthora muscae.</title>
        <authorList>
            <person name="Elya C."/>
            <person name="Lovett B.R."/>
            <person name="Lee E."/>
            <person name="Macias A.M."/>
            <person name="Hajek A.E."/>
            <person name="De Bivort B.L."/>
            <person name="Kasson M.T."/>
            <person name="De Fine Licht H.H."/>
            <person name="Stajich J.E."/>
        </authorList>
    </citation>
    <scope>NUCLEOTIDE SEQUENCE</scope>
    <source>
        <strain evidence="1">Berkeley</strain>
    </source>
</reference>
<evidence type="ECO:0000313" key="2">
    <source>
        <dbReference type="Proteomes" id="UP001165960"/>
    </source>
</evidence>
<sequence>MSVYTKYPWRSLEPTSPPEVADALEENVNSTETKDRCSPPKKKKKAKKIVKPSSNWIWILLSILLLISILVSIACFITRN</sequence>
<gene>
    <name evidence="1" type="ORF">DSO57_1012199</name>
</gene>